<dbReference type="Pfam" id="PF14846">
    <property type="entry name" value="DUF4485"/>
    <property type="match status" value="1"/>
</dbReference>
<feature type="domain" description="DUF4485" evidence="3">
    <location>
        <begin position="14"/>
        <end position="79"/>
    </location>
</feature>
<feature type="region of interest" description="Disordered" evidence="2">
    <location>
        <begin position="545"/>
        <end position="584"/>
    </location>
</feature>
<dbReference type="Ensembl" id="ENSGWIT00000003613.1">
    <property type="protein sequence ID" value="ENSGWIP00000003340.1"/>
    <property type="gene ID" value="ENSGWIG00000001737.1"/>
</dbReference>
<dbReference type="PANTHER" id="PTHR18871">
    <property type="entry name" value="CENTROSOMAL PROTEIN OF 112 KDA"/>
    <property type="match status" value="1"/>
</dbReference>
<dbReference type="InterPro" id="IPR055310">
    <property type="entry name" value="CEP112"/>
</dbReference>
<feature type="coiled-coil region" evidence="1">
    <location>
        <begin position="189"/>
        <end position="216"/>
    </location>
</feature>
<organism evidence="4 5">
    <name type="scientific">Gouania willdenowi</name>
    <name type="common">Blunt-snouted clingfish</name>
    <name type="synonym">Lepadogaster willdenowi</name>
    <dbReference type="NCBI Taxonomy" id="441366"/>
    <lineage>
        <taxon>Eukaryota</taxon>
        <taxon>Metazoa</taxon>
        <taxon>Chordata</taxon>
        <taxon>Craniata</taxon>
        <taxon>Vertebrata</taxon>
        <taxon>Euteleostomi</taxon>
        <taxon>Actinopterygii</taxon>
        <taxon>Neopterygii</taxon>
        <taxon>Teleostei</taxon>
        <taxon>Neoteleostei</taxon>
        <taxon>Acanthomorphata</taxon>
        <taxon>Ovalentaria</taxon>
        <taxon>Blenniimorphae</taxon>
        <taxon>Blenniiformes</taxon>
        <taxon>Gobiesocoidei</taxon>
        <taxon>Gobiesocidae</taxon>
        <taxon>Gobiesocinae</taxon>
        <taxon>Gouania</taxon>
    </lineage>
</organism>
<evidence type="ECO:0000313" key="5">
    <source>
        <dbReference type="Proteomes" id="UP000694680"/>
    </source>
</evidence>
<gene>
    <name evidence="4" type="primary">cep112</name>
</gene>
<evidence type="ECO:0000313" key="4">
    <source>
        <dbReference type="Ensembl" id="ENSGWIP00000003340.1"/>
    </source>
</evidence>
<feature type="compositionally biased region" description="Basic and acidic residues" evidence="2">
    <location>
        <begin position="552"/>
        <end position="584"/>
    </location>
</feature>
<accession>A0A8C5DB39</accession>
<reference evidence="4" key="1">
    <citation type="submission" date="2020-06" db="EMBL/GenBank/DDBJ databases">
        <authorList>
            <consortium name="Wellcome Sanger Institute Data Sharing"/>
        </authorList>
    </citation>
    <scope>NUCLEOTIDE SEQUENCE [LARGE SCALE GENOMIC DNA]</scope>
</reference>
<keyword evidence="1" id="KW-0175">Coiled coil</keyword>
<dbReference type="PANTHER" id="PTHR18871:SF2">
    <property type="entry name" value="CENTROSOMAL PROTEIN OF 112 KDA"/>
    <property type="match status" value="1"/>
</dbReference>
<keyword evidence="5" id="KW-1185">Reference proteome</keyword>
<reference evidence="4" key="2">
    <citation type="submission" date="2025-08" db="UniProtKB">
        <authorList>
            <consortium name="Ensembl"/>
        </authorList>
    </citation>
    <scope>IDENTIFICATION</scope>
</reference>
<evidence type="ECO:0000256" key="2">
    <source>
        <dbReference type="SAM" id="MobiDB-lite"/>
    </source>
</evidence>
<name>A0A8C5DB39_GOUWI</name>
<sequence>YFQSSECIICIPNVLSERQCCASWIKKLCDPLSCGSGLKGRTNRNMYTRLLLHMLKRGVLDSPFNSKPEPGSLKSLPTYMSIYLDEPLSVGSLEHGNRGLPEWVTGELGGSTQDSLTLDQLKDRPGATPTAASSRYSMCSHYHCRGFGDMKMKILEAKYQEEKLKMQQRHDADVEKILERKNGEMKEMKSMYQVKLKDSEEMIRKLERKVQSVLQQSQVISESKENQIAELRKMSDRSTDCLKNEWEKKLHAAVTEMEQQKFELQKKHARDIQDLLENTNLRLAKLESEHNARSQATEQTMQELELRVKQQAVKLEKSNAELHKVTQAKAHLEIQIASITAELQEAKRRTVSLQKEKEQQSEQHEQNIQKLCVKYETDVSHLHQEHALSAAKASEVMEEFEKTVAQLKQQLQENDYRRQQQVRDQEMKFLQEKNEYQMSYEKKVVLFYKLLLFLFCHYIQSALTQMNMENQLDRMRESQRQHIQQADLALGKLKKQVELSTERAYTDMKLQMEEVEKDLIRSKSLREKQAKEFSQQLDHLRQKYDQQMAEQRTQHEQEKTRLQQQHSAEKDSLVQEHQQEVSSLERRARVALQQHQQHTQEWKKRDAQTIADLESQWSTLNKEFQQTRKQHKQQLTEMASLLEEEKQKAILDKEASLERLRSDMERIRSDSERSHQQDKDAVYEKVHLLKTSLGEDMCAFKNLIAELQTSVFDSKEEIVRLQQAMEKQLKEVNTRWDKERRTDALRAAQANKVSIRHCQTSIVIVLHQEYQEQIKGLMPADVTQDLEDTITSLKAQVRFRKKMDY</sequence>
<evidence type="ECO:0000256" key="1">
    <source>
        <dbReference type="SAM" id="Coils"/>
    </source>
</evidence>
<proteinExistence type="predicted"/>
<feature type="coiled-coil region" evidence="1">
    <location>
        <begin position="269"/>
        <end position="417"/>
    </location>
</feature>
<dbReference type="InterPro" id="IPR027831">
    <property type="entry name" value="DUF4485"/>
</dbReference>
<dbReference type="Proteomes" id="UP000694680">
    <property type="component" value="Chromosome 8"/>
</dbReference>
<dbReference type="AlphaFoldDB" id="A0A8C5DB39"/>
<evidence type="ECO:0000259" key="3">
    <source>
        <dbReference type="Pfam" id="PF14846"/>
    </source>
</evidence>
<protein>
    <recommendedName>
        <fullName evidence="3">DUF4485 domain-containing protein</fullName>
    </recommendedName>
</protein>
<reference evidence="4" key="3">
    <citation type="submission" date="2025-09" db="UniProtKB">
        <authorList>
            <consortium name="Ensembl"/>
        </authorList>
    </citation>
    <scope>IDENTIFICATION</scope>
</reference>